<sequence length="312" mass="34579">MLLGQRSIQYAGLKVCDVGVCLSKDGVPVYTLRVLRAKQRAQLSRTEFKNRVLIPQIGELLVEYADQVRVEYADRLPDSSEAPLFPAKQSRLNEPTGFKFHRTSGSLADSLERTLNKLHIISERTGKPIHITATRFRRTVGTRAATEGHGELIIAELLDHTDTQNVGVYVEATPGIVERIDRAVAMQLAPLAQAFAGVLIADESQASRAGDPTSRICDPRFDTSMKPMGNCGKHGFCGFLAPISCYTCSNFQPWLDGPHEAVLSHLISERERFLATSDIRIASINDRTILAVAEVVRRCEEIRIEAREAMHV</sequence>
<evidence type="ECO:0000313" key="2">
    <source>
        <dbReference type="EMBL" id="OIQ71696.1"/>
    </source>
</evidence>
<dbReference type="InterPro" id="IPR011010">
    <property type="entry name" value="DNA_brk_join_enz"/>
</dbReference>
<evidence type="ECO:0000256" key="1">
    <source>
        <dbReference type="ARBA" id="ARBA00023172"/>
    </source>
</evidence>
<dbReference type="GO" id="GO:0003677">
    <property type="term" value="F:DNA binding"/>
    <property type="evidence" value="ECO:0007669"/>
    <property type="project" value="InterPro"/>
</dbReference>
<dbReference type="NCBIfam" id="NF041502">
    <property type="entry name" value="integrase_1"/>
    <property type="match status" value="1"/>
</dbReference>
<comment type="caution">
    <text evidence="2">The sequence shown here is derived from an EMBL/GenBank/DDBJ whole genome shotgun (WGS) entry which is preliminary data.</text>
</comment>
<dbReference type="Gene3D" id="1.10.443.10">
    <property type="entry name" value="Intergrase catalytic core"/>
    <property type="match status" value="1"/>
</dbReference>
<dbReference type="SUPFAM" id="SSF56349">
    <property type="entry name" value="DNA breaking-rejoining enzymes"/>
    <property type="match status" value="1"/>
</dbReference>
<name>A0A1J5PLL4_9ZZZZ</name>
<protein>
    <recommendedName>
        <fullName evidence="3">Phage integrase family protein</fullName>
    </recommendedName>
</protein>
<dbReference type="GO" id="GO:0015074">
    <property type="term" value="P:DNA integration"/>
    <property type="evidence" value="ECO:0007669"/>
    <property type="project" value="InterPro"/>
</dbReference>
<dbReference type="InterPro" id="IPR013762">
    <property type="entry name" value="Integrase-like_cat_sf"/>
</dbReference>
<dbReference type="AlphaFoldDB" id="A0A1J5PLL4"/>
<reference evidence="2" key="1">
    <citation type="submission" date="2016-10" db="EMBL/GenBank/DDBJ databases">
        <title>Sequence of Gallionella enrichment culture.</title>
        <authorList>
            <person name="Poehlein A."/>
            <person name="Muehling M."/>
            <person name="Daniel R."/>
        </authorList>
    </citation>
    <scope>NUCLEOTIDE SEQUENCE</scope>
</reference>
<proteinExistence type="predicted"/>
<dbReference type="GO" id="GO:0006310">
    <property type="term" value="P:DNA recombination"/>
    <property type="evidence" value="ECO:0007669"/>
    <property type="project" value="UniProtKB-KW"/>
</dbReference>
<organism evidence="2">
    <name type="scientific">mine drainage metagenome</name>
    <dbReference type="NCBI Taxonomy" id="410659"/>
    <lineage>
        <taxon>unclassified sequences</taxon>
        <taxon>metagenomes</taxon>
        <taxon>ecological metagenomes</taxon>
    </lineage>
</organism>
<gene>
    <name evidence="2" type="ORF">GALL_466840</name>
</gene>
<evidence type="ECO:0008006" key="3">
    <source>
        <dbReference type="Google" id="ProtNLM"/>
    </source>
</evidence>
<dbReference type="InterPro" id="IPR048120">
    <property type="entry name" value="Integrase-like"/>
</dbReference>
<keyword evidence="1" id="KW-0233">DNA recombination</keyword>
<dbReference type="EMBL" id="MLJW01003604">
    <property type="protein sequence ID" value="OIQ71696.1"/>
    <property type="molecule type" value="Genomic_DNA"/>
</dbReference>
<accession>A0A1J5PLL4</accession>